<dbReference type="Proteomes" id="UP001280121">
    <property type="component" value="Unassembled WGS sequence"/>
</dbReference>
<name>A0AAD9TM88_9ROSI</name>
<dbReference type="EMBL" id="JANJYI010000008">
    <property type="protein sequence ID" value="KAK2638677.1"/>
    <property type="molecule type" value="Genomic_DNA"/>
</dbReference>
<gene>
    <name evidence="3" type="ORF">Ddye_026472</name>
</gene>
<feature type="compositionally biased region" description="Low complexity" evidence="1">
    <location>
        <begin position="186"/>
        <end position="200"/>
    </location>
</feature>
<comment type="caution">
    <text evidence="3">The sequence shown here is derived from an EMBL/GenBank/DDBJ whole genome shotgun (WGS) entry which is preliminary data.</text>
</comment>
<feature type="domain" description="Zinc knuckle CX2CX4HX4C" evidence="2">
    <location>
        <begin position="104"/>
        <end position="150"/>
    </location>
</feature>
<sequence>MSRQKHELHGGHNWASFDTCAILVRLSFLAMSAVEIAKLYKNLSLADEDEAILEMFEEAREEGIKEVDRTAKWLAEQIGEVVEIPSESKECWGNFLRVKVRIEIFKPLKRWLRLKLGKSDEITMVSLKYERLPEFYYAYGRIGHGIKECLDMEAGKVALDDSPTKYGSWLNATISEKQKNIYNPQRNWSSSDRARSSGTSHETEGDGSVSLNFVNMVPKKVVLMSPMIAMRKLINEKQKETLEPRG</sequence>
<dbReference type="InterPro" id="IPR025836">
    <property type="entry name" value="Zn_knuckle_CX2CX4HX4C"/>
</dbReference>
<dbReference type="InterPro" id="IPR040256">
    <property type="entry name" value="At4g02000-like"/>
</dbReference>
<keyword evidence="4" id="KW-1185">Reference proteome</keyword>
<dbReference type="PANTHER" id="PTHR31286">
    <property type="entry name" value="GLYCINE-RICH CELL WALL STRUCTURAL PROTEIN 1.8-LIKE"/>
    <property type="match status" value="1"/>
</dbReference>
<evidence type="ECO:0000313" key="4">
    <source>
        <dbReference type="Proteomes" id="UP001280121"/>
    </source>
</evidence>
<dbReference type="PANTHER" id="PTHR31286:SF167">
    <property type="entry name" value="OS09G0268800 PROTEIN"/>
    <property type="match status" value="1"/>
</dbReference>
<reference evidence="3" key="1">
    <citation type="journal article" date="2023" name="Plant J.">
        <title>Genome sequences and population genomics provide insights into the demographic history, inbreeding, and mutation load of two 'living fossil' tree species of Dipteronia.</title>
        <authorList>
            <person name="Feng Y."/>
            <person name="Comes H.P."/>
            <person name="Chen J."/>
            <person name="Zhu S."/>
            <person name="Lu R."/>
            <person name="Zhang X."/>
            <person name="Li P."/>
            <person name="Qiu J."/>
            <person name="Olsen K.M."/>
            <person name="Qiu Y."/>
        </authorList>
    </citation>
    <scope>NUCLEOTIDE SEQUENCE</scope>
    <source>
        <strain evidence="3">KIB01</strain>
    </source>
</reference>
<feature type="region of interest" description="Disordered" evidence="1">
    <location>
        <begin position="185"/>
        <end position="209"/>
    </location>
</feature>
<protein>
    <recommendedName>
        <fullName evidence="2">Zinc knuckle CX2CX4HX4C domain-containing protein</fullName>
    </recommendedName>
</protein>
<dbReference type="AlphaFoldDB" id="A0AAD9TM88"/>
<dbReference type="Pfam" id="PF14392">
    <property type="entry name" value="zf-CCHC_4"/>
    <property type="match status" value="1"/>
</dbReference>
<proteinExistence type="predicted"/>
<evidence type="ECO:0000256" key="1">
    <source>
        <dbReference type="SAM" id="MobiDB-lite"/>
    </source>
</evidence>
<evidence type="ECO:0000313" key="3">
    <source>
        <dbReference type="EMBL" id="KAK2638677.1"/>
    </source>
</evidence>
<accession>A0AAD9TM88</accession>
<organism evidence="3 4">
    <name type="scientific">Dipteronia dyeriana</name>
    <dbReference type="NCBI Taxonomy" id="168575"/>
    <lineage>
        <taxon>Eukaryota</taxon>
        <taxon>Viridiplantae</taxon>
        <taxon>Streptophyta</taxon>
        <taxon>Embryophyta</taxon>
        <taxon>Tracheophyta</taxon>
        <taxon>Spermatophyta</taxon>
        <taxon>Magnoliopsida</taxon>
        <taxon>eudicotyledons</taxon>
        <taxon>Gunneridae</taxon>
        <taxon>Pentapetalae</taxon>
        <taxon>rosids</taxon>
        <taxon>malvids</taxon>
        <taxon>Sapindales</taxon>
        <taxon>Sapindaceae</taxon>
        <taxon>Hippocastanoideae</taxon>
        <taxon>Acereae</taxon>
        <taxon>Dipteronia</taxon>
    </lineage>
</organism>
<evidence type="ECO:0000259" key="2">
    <source>
        <dbReference type="Pfam" id="PF14392"/>
    </source>
</evidence>